<dbReference type="CDD" id="cd07812">
    <property type="entry name" value="SRPBCC"/>
    <property type="match status" value="1"/>
</dbReference>
<gene>
    <name evidence="1" type="ORF">UXQ13_14895</name>
</gene>
<proteinExistence type="predicted"/>
<comment type="caution">
    <text evidence="1">The sequence shown here is derived from an EMBL/GenBank/DDBJ whole genome shotgun (WGS) entry which is preliminary data.</text>
</comment>
<dbReference type="InterPro" id="IPR023393">
    <property type="entry name" value="START-like_dom_sf"/>
</dbReference>
<accession>A0ABU8E829</accession>
<dbReference type="InterPro" id="IPR019587">
    <property type="entry name" value="Polyketide_cyclase/dehydratase"/>
</dbReference>
<dbReference type="EMBL" id="JBAPLV010000016">
    <property type="protein sequence ID" value="MEI4279755.1"/>
    <property type="molecule type" value="Genomic_DNA"/>
</dbReference>
<evidence type="ECO:0000313" key="2">
    <source>
        <dbReference type="Proteomes" id="UP001373496"/>
    </source>
</evidence>
<keyword evidence="2" id="KW-1185">Reference proteome</keyword>
<dbReference type="Gene3D" id="3.30.530.20">
    <property type="match status" value="2"/>
</dbReference>
<dbReference type="Proteomes" id="UP001373496">
    <property type="component" value="Unassembled WGS sequence"/>
</dbReference>
<organism evidence="1 2">
    <name type="scientific">Klenkia terrae</name>
    <dbReference type="NCBI Taxonomy" id="1052259"/>
    <lineage>
        <taxon>Bacteria</taxon>
        <taxon>Bacillati</taxon>
        <taxon>Actinomycetota</taxon>
        <taxon>Actinomycetes</taxon>
        <taxon>Geodermatophilales</taxon>
        <taxon>Geodermatophilaceae</taxon>
        <taxon>Klenkia</taxon>
    </lineage>
</organism>
<dbReference type="RefSeq" id="WP_225234034.1">
    <property type="nucleotide sequence ID" value="NZ_JBAPLV010000016.1"/>
</dbReference>
<dbReference type="Pfam" id="PF10604">
    <property type="entry name" value="Polyketide_cyc2"/>
    <property type="match status" value="1"/>
</dbReference>
<sequence length="339" mass="36549">MSIRPTAAERAAVLPGDDVVPGAEVVMDTAFSLPAPPADVWPWFVQLGKRRGGYYLPRWFEAVTPPSRRGRRHLDPALLDLRVGDTIPDWGGREATFTAHEMSPPHALVHISTRDHVRLSWAIALRPEGTGTRVQLRLRLGGVRHRTLARVLGGAADRLTVAGLAVGLRERLTSASGAAGAERVRPREDGRMATVSRHVAAPPTAVWDVLADGWSYSNWVVGASHMRAVEEAWPAAGAKLHHSQGTWPVTLDDEAVVEVSKPASRLVLLAKGRPFGAARVELDLRSEDGGTRVTMTEAPVSGPGKILDNPLADAVLARRNTEALSRLAAMAERRTTPGD</sequence>
<name>A0ABU8E829_9ACTN</name>
<evidence type="ECO:0000313" key="1">
    <source>
        <dbReference type="EMBL" id="MEI4279755.1"/>
    </source>
</evidence>
<protein>
    <submittedName>
        <fullName evidence="1">SRPBCC family protein</fullName>
    </submittedName>
</protein>
<reference evidence="1 2" key="1">
    <citation type="submission" date="2024-03" db="EMBL/GenBank/DDBJ databases">
        <title>Draft genome sequence of Klenkia terrae.</title>
        <authorList>
            <person name="Duangmal K."/>
            <person name="Chantavorakit T."/>
        </authorList>
    </citation>
    <scope>NUCLEOTIDE SEQUENCE [LARGE SCALE GENOMIC DNA]</scope>
    <source>
        <strain evidence="1 2">JCM 17786</strain>
    </source>
</reference>
<dbReference type="SUPFAM" id="SSF55961">
    <property type="entry name" value="Bet v1-like"/>
    <property type="match status" value="2"/>
</dbReference>